<dbReference type="EMBL" id="LGTC01000001">
    <property type="protein sequence ID" value="KNY25491.1"/>
    <property type="molecule type" value="Genomic_DNA"/>
</dbReference>
<proteinExistence type="predicted"/>
<dbReference type="Proteomes" id="UP000036923">
    <property type="component" value="Unassembled WGS sequence"/>
</dbReference>
<keyword evidence="2" id="KW-1185">Reference proteome</keyword>
<evidence type="ECO:0000313" key="2">
    <source>
        <dbReference type="Proteomes" id="UP000036923"/>
    </source>
</evidence>
<sequence>MNPKCDIFRLGIITKENKEFEIQMEAGRPFSGIWNVILMIIGLRKE</sequence>
<organism evidence="1 2">
    <name type="scientific">Pseudobacteroides cellulosolvens ATCC 35603 = DSM 2933</name>
    <dbReference type="NCBI Taxonomy" id="398512"/>
    <lineage>
        <taxon>Bacteria</taxon>
        <taxon>Bacillati</taxon>
        <taxon>Bacillota</taxon>
        <taxon>Clostridia</taxon>
        <taxon>Eubacteriales</taxon>
        <taxon>Oscillospiraceae</taxon>
        <taxon>Pseudobacteroides</taxon>
    </lineage>
</organism>
<name>A0A0L6JI10_9FIRM</name>
<gene>
    <name evidence="1" type="ORF">Bccel_0751</name>
</gene>
<dbReference type="eggNOG" id="ENOG502ZNHT">
    <property type="taxonomic scope" value="Bacteria"/>
</dbReference>
<dbReference type="AlphaFoldDB" id="A0A0L6JI10"/>
<reference evidence="2" key="1">
    <citation type="submission" date="2015-07" db="EMBL/GenBank/DDBJ databases">
        <title>Near-Complete Genome Sequence of the Cellulolytic Bacterium Bacteroides (Pseudobacteroides) cellulosolvens ATCC 35603.</title>
        <authorList>
            <person name="Dassa B."/>
            <person name="Utturkar S.M."/>
            <person name="Klingeman D.M."/>
            <person name="Hurt R.A."/>
            <person name="Keller M."/>
            <person name="Xu J."/>
            <person name="Reddy Y.H.K."/>
            <person name="Borovok I."/>
            <person name="Grinberg I.R."/>
            <person name="Lamed R."/>
            <person name="Zhivin O."/>
            <person name="Bayer E.A."/>
            <person name="Brown S.D."/>
        </authorList>
    </citation>
    <scope>NUCLEOTIDE SEQUENCE [LARGE SCALE GENOMIC DNA]</scope>
    <source>
        <strain evidence="2">DSM 2933</strain>
    </source>
</reference>
<comment type="caution">
    <text evidence="1">The sequence shown here is derived from an EMBL/GenBank/DDBJ whole genome shotgun (WGS) entry which is preliminary data.</text>
</comment>
<protein>
    <submittedName>
        <fullName evidence="1">Uncharacterized protein</fullName>
    </submittedName>
</protein>
<accession>A0A0L6JI10</accession>
<evidence type="ECO:0000313" key="1">
    <source>
        <dbReference type="EMBL" id="KNY25491.1"/>
    </source>
</evidence>